<sequence>VNSASGGAEQQHAAMRRPVAEQLAIAAAPSGIAVGRCGGGHSRSSGDSPLLCFHGARSTFYG</sequence>
<accession>A0A392Q685</accession>
<reference evidence="1 2" key="1">
    <citation type="journal article" date="2018" name="Front. Plant Sci.">
        <title>Red Clover (Trifolium pratense) and Zigzag Clover (T. medium) - A Picture of Genomic Similarities and Differences.</title>
        <authorList>
            <person name="Dluhosova J."/>
            <person name="Istvanek J."/>
            <person name="Nedelnik J."/>
            <person name="Repkova J."/>
        </authorList>
    </citation>
    <scope>NUCLEOTIDE SEQUENCE [LARGE SCALE GENOMIC DNA]</scope>
    <source>
        <strain evidence="2">cv. 10/8</strain>
        <tissue evidence="1">Leaf</tissue>
    </source>
</reference>
<feature type="non-terminal residue" evidence="1">
    <location>
        <position position="1"/>
    </location>
</feature>
<proteinExistence type="predicted"/>
<evidence type="ECO:0000313" key="2">
    <source>
        <dbReference type="Proteomes" id="UP000265520"/>
    </source>
</evidence>
<protein>
    <submittedName>
        <fullName evidence="1">Uncharacterized protein</fullName>
    </submittedName>
</protein>
<dbReference type="Proteomes" id="UP000265520">
    <property type="component" value="Unassembled WGS sequence"/>
</dbReference>
<organism evidence="1 2">
    <name type="scientific">Trifolium medium</name>
    <dbReference type="NCBI Taxonomy" id="97028"/>
    <lineage>
        <taxon>Eukaryota</taxon>
        <taxon>Viridiplantae</taxon>
        <taxon>Streptophyta</taxon>
        <taxon>Embryophyta</taxon>
        <taxon>Tracheophyta</taxon>
        <taxon>Spermatophyta</taxon>
        <taxon>Magnoliopsida</taxon>
        <taxon>eudicotyledons</taxon>
        <taxon>Gunneridae</taxon>
        <taxon>Pentapetalae</taxon>
        <taxon>rosids</taxon>
        <taxon>fabids</taxon>
        <taxon>Fabales</taxon>
        <taxon>Fabaceae</taxon>
        <taxon>Papilionoideae</taxon>
        <taxon>50 kb inversion clade</taxon>
        <taxon>NPAAA clade</taxon>
        <taxon>Hologalegina</taxon>
        <taxon>IRL clade</taxon>
        <taxon>Trifolieae</taxon>
        <taxon>Trifolium</taxon>
    </lineage>
</organism>
<comment type="caution">
    <text evidence="1">The sequence shown here is derived from an EMBL/GenBank/DDBJ whole genome shotgun (WGS) entry which is preliminary data.</text>
</comment>
<dbReference type="AlphaFoldDB" id="A0A392Q685"/>
<keyword evidence="2" id="KW-1185">Reference proteome</keyword>
<name>A0A392Q685_9FABA</name>
<dbReference type="EMBL" id="LXQA010116696">
    <property type="protein sequence ID" value="MCI19821.1"/>
    <property type="molecule type" value="Genomic_DNA"/>
</dbReference>
<evidence type="ECO:0000313" key="1">
    <source>
        <dbReference type="EMBL" id="MCI19821.1"/>
    </source>
</evidence>